<proteinExistence type="predicted"/>
<reference evidence="2 3" key="2">
    <citation type="journal article" date="2019" name="G3 (Bethesda)">
        <title>Hybrid Assembly of the Genome of the Entomopathogenic Nematode Steinernema carpocapsae Identifies the X-Chromosome.</title>
        <authorList>
            <person name="Serra L."/>
            <person name="Macchietto M."/>
            <person name="Macias-Munoz A."/>
            <person name="McGill C.J."/>
            <person name="Rodriguez I.M."/>
            <person name="Rodriguez B."/>
            <person name="Murad R."/>
            <person name="Mortazavi A."/>
        </authorList>
    </citation>
    <scope>NUCLEOTIDE SEQUENCE [LARGE SCALE GENOMIC DNA]</scope>
    <source>
        <strain evidence="2 3">ALL</strain>
    </source>
</reference>
<dbReference type="EMBL" id="AZBU02000003">
    <property type="protein sequence ID" value="TKR87016.1"/>
    <property type="molecule type" value="Genomic_DNA"/>
</dbReference>
<evidence type="ECO:0000313" key="2">
    <source>
        <dbReference type="EMBL" id="TKR87016.1"/>
    </source>
</evidence>
<feature type="compositionally biased region" description="Basic and acidic residues" evidence="1">
    <location>
        <begin position="214"/>
        <end position="243"/>
    </location>
</feature>
<accession>A0A4U5NUI0</accession>
<name>A0A4U5NUI0_STECR</name>
<evidence type="ECO:0000313" key="3">
    <source>
        <dbReference type="Proteomes" id="UP000298663"/>
    </source>
</evidence>
<feature type="region of interest" description="Disordered" evidence="1">
    <location>
        <begin position="206"/>
        <end position="260"/>
    </location>
</feature>
<dbReference type="AlphaFoldDB" id="A0A4U5NUI0"/>
<gene>
    <name evidence="2" type="ORF">L596_011495</name>
</gene>
<keyword evidence="3" id="KW-1185">Reference proteome</keyword>
<protein>
    <submittedName>
        <fullName evidence="2">Uncharacterized protein</fullName>
    </submittedName>
</protein>
<evidence type="ECO:0000256" key="1">
    <source>
        <dbReference type="SAM" id="MobiDB-lite"/>
    </source>
</evidence>
<feature type="region of interest" description="Disordered" evidence="1">
    <location>
        <begin position="36"/>
        <end position="181"/>
    </location>
</feature>
<dbReference type="Proteomes" id="UP000298663">
    <property type="component" value="Unassembled WGS sequence"/>
</dbReference>
<sequence>MRPLMVRELAFVVTNEGRGALLEEAEQDQENLRIVANDQQEGLGDSDSSIESRPVMMASKFPLPPIPDDFDEGPAGDAEELPTETEEALEERKPMEEALKERKATEEVMEESKATEETLEDSKLTEEASEESKLTEEASEEPKGTEEASKEPKATEQAMVELPTNADEALEEPKATEEAEAMVELLTEAEGARRKMLASEFPLSPISVNFHEGPAGDKEELRTETEEAQEEHKATKEAAKATEEEATMSEEEVVVDAPAQDPKGMLEELLDRFLELKRDILEWVPRFK</sequence>
<comment type="caution">
    <text evidence="2">The sequence shown here is derived from an EMBL/GenBank/DDBJ whole genome shotgun (WGS) entry which is preliminary data.</text>
</comment>
<feature type="compositionally biased region" description="Acidic residues" evidence="1">
    <location>
        <begin position="68"/>
        <end position="89"/>
    </location>
</feature>
<organism evidence="2 3">
    <name type="scientific">Steinernema carpocapsae</name>
    <name type="common">Entomopathogenic nematode</name>
    <dbReference type="NCBI Taxonomy" id="34508"/>
    <lineage>
        <taxon>Eukaryota</taxon>
        <taxon>Metazoa</taxon>
        <taxon>Ecdysozoa</taxon>
        <taxon>Nematoda</taxon>
        <taxon>Chromadorea</taxon>
        <taxon>Rhabditida</taxon>
        <taxon>Tylenchina</taxon>
        <taxon>Panagrolaimomorpha</taxon>
        <taxon>Strongyloidoidea</taxon>
        <taxon>Steinernematidae</taxon>
        <taxon>Steinernema</taxon>
    </lineage>
</organism>
<reference evidence="2 3" key="1">
    <citation type="journal article" date="2015" name="Genome Biol.">
        <title>Comparative genomics of Steinernema reveals deeply conserved gene regulatory networks.</title>
        <authorList>
            <person name="Dillman A.R."/>
            <person name="Macchietto M."/>
            <person name="Porter C.F."/>
            <person name="Rogers A."/>
            <person name="Williams B."/>
            <person name="Antoshechkin I."/>
            <person name="Lee M.M."/>
            <person name="Goodwin Z."/>
            <person name="Lu X."/>
            <person name="Lewis E.E."/>
            <person name="Goodrich-Blair H."/>
            <person name="Stock S.P."/>
            <person name="Adams B.J."/>
            <person name="Sternberg P.W."/>
            <person name="Mortazavi A."/>
        </authorList>
    </citation>
    <scope>NUCLEOTIDE SEQUENCE [LARGE SCALE GENOMIC DNA]</scope>
    <source>
        <strain evidence="2 3">ALL</strain>
    </source>
</reference>
<feature type="compositionally biased region" description="Acidic residues" evidence="1">
    <location>
        <begin position="244"/>
        <end position="254"/>
    </location>
</feature>
<feature type="compositionally biased region" description="Basic and acidic residues" evidence="1">
    <location>
        <begin position="90"/>
        <end position="154"/>
    </location>
</feature>